<dbReference type="AlphaFoldDB" id="A0AAD1RHM3"/>
<feature type="compositionally biased region" description="Basic and acidic residues" evidence="1">
    <location>
        <begin position="90"/>
        <end position="101"/>
    </location>
</feature>
<gene>
    <name evidence="2" type="ORF">PECUL_23A022836</name>
</gene>
<keyword evidence="3" id="KW-1185">Reference proteome</keyword>
<proteinExistence type="predicted"/>
<reference evidence="2" key="1">
    <citation type="submission" date="2022-03" db="EMBL/GenBank/DDBJ databases">
        <authorList>
            <person name="Alioto T."/>
            <person name="Alioto T."/>
            <person name="Gomez Garrido J."/>
        </authorList>
    </citation>
    <scope>NUCLEOTIDE SEQUENCE</scope>
</reference>
<feature type="region of interest" description="Disordered" evidence="1">
    <location>
        <begin position="90"/>
        <end position="113"/>
    </location>
</feature>
<evidence type="ECO:0000313" key="2">
    <source>
        <dbReference type="EMBL" id="CAH2252043.1"/>
    </source>
</evidence>
<dbReference type="Proteomes" id="UP001295444">
    <property type="component" value="Chromosome 02"/>
</dbReference>
<accession>A0AAD1RHM3</accession>
<evidence type="ECO:0000313" key="3">
    <source>
        <dbReference type="Proteomes" id="UP001295444"/>
    </source>
</evidence>
<protein>
    <submittedName>
        <fullName evidence="2">Uncharacterized protein</fullName>
    </submittedName>
</protein>
<dbReference type="EMBL" id="OW240913">
    <property type="protein sequence ID" value="CAH2252043.1"/>
    <property type="molecule type" value="Genomic_DNA"/>
</dbReference>
<organism evidence="2 3">
    <name type="scientific">Pelobates cultripes</name>
    <name type="common">Western spadefoot toad</name>
    <dbReference type="NCBI Taxonomy" id="61616"/>
    <lineage>
        <taxon>Eukaryota</taxon>
        <taxon>Metazoa</taxon>
        <taxon>Chordata</taxon>
        <taxon>Craniata</taxon>
        <taxon>Vertebrata</taxon>
        <taxon>Euteleostomi</taxon>
        <taxon>Amphibia</taxon>
        <taxon>Batrachia</taxon>
        <taxon>Anura</taxon>
        <taxon>Pelobatoidea</taxon>
        <taxon>Pelobatidae</taxon>
        <taxon>Pelobates</taxon>
    </lineage>
</organism>
<sequence length="113" mass="12990">MRLRREARGRRGRSNNGCRFLEDAEWKAGELENPVVPKKAEKTLAGWVYWYRERYNGRRTAGEKQIAAPRKWPPRSRVCALEKGGSRLDLAEEREIQDGRRAHSGPLGAFPTV</sequence>
<name>A0AAD1RHM3_PELCU</name>
<evidence type="ECO:0000256" key="1">
    <source>
        <dbReference type="SAM" id="MobiDB-lite"/>
    </source>
</evidence>